<dbReference type="PANTHER" id="PTHR23402">
    <property type="entry name" value="PROTEASE FAMILY C15 PYROGLUTAMYL-PEPTIDASE I-RELATED"/>
    <property type="match status" value="1"/>
</dbReference>
<keyword evidence="3" id="KW-0645">Protease</keyword>
<comment type="caution">
    <text evidence="7">The sequence shown here is derived from an EMBL/GenBank/DDBJ whole genome shotgun (WGS) entry which is preliminary data.</text>
</comment>
<keyword evidence="2" id="KW-0963">Cytoplasm</keyword>
<dbReference type="PROSITE" id="PS01334">
    <property type="entry name" value="PYRASE_CYS"/>
    <property type="match status" value="1"/>
</dbReference>
<dbReference type="Gene3D" id="3.40.630.20">
    <property type="entry name" value="Peptidase C15, pyroglutamyl peptidase I-like"/>
    <property type="match status" value="1"/>
</dbReference>
<dbReference type="PIRSF" id="PIRSF015592">
    <property type="entry name" value="Prld-crbxl_pptds"/>
    <property type="match status" value="1"/>
</dbReference>
<keyword evidence="4" id="KW-0378">Hydrolase</keyword>
<proteinExistence type="inferred from homology"/>
<dbReference type="InterPro" id="IPR036440">
    <property type="entry name" value="Peptidase_C15-like_sf"/>
</dbReference>
<organism evidence="7 8">
    <name type="scientific">Cutaneotrichosporon spelunceum</name>
    <dbReference type="NCBI Taxonomy" id="1672016"/>
    <lineage>
        <taxon>Eukaryota</taxon>
        <taxon>Fungi</taxon>
        <taxon>Dikarya</taxon>
        <taxon>Basidiomycota</taxon>
        <taxon>Agaricomycotina</taxon>
        <taxon>Tremellomycetes</taxon>
        <taxon>Trichosporonales</taxon>
        <taxon>Trichosporonaceae</taxon>
        <taxon>Cutaneotrichosporon</taxon>
    </lineage>
</organism>
<keyword evidence="5" id="KW-0788">Thiol protease</keyword>
<dbReference type="PRINTS" id="PR00706">
    <property type="entry name" value="PYROGLUPTASE"/>
</dbReference>
<dbReference type="SUPFAM" id="SSF53182">
    <property type="entry name" value="Pyrrolidone carboxyl peptidase (pyroglutamate aminopeptidase)"/>
    <property type="match status" value="1"/>
</dbReference>
<sequence>MSILITGFEPFGGDSENPSRLSARAAVAILRAEGHDAHFLEVPCVFTTAFPTVEAEARRVGAKIVITTGLAARRKAMSLESTAKNIIDARIPDNAGGQPRNVPVVPGGPKTLPTRLPIERAAEAIKALDPADFGMDEQDLRHIPVQISNDAGEYVCNTLMYASLAGLPDDVSVGFVHVPLFRAVGLEEQSIALAIVAKETLAMRMRNRPSTSRV</sequence>
<dbReference type="CDD" id="cd00501">
    <property type="entry name" value="Peptidase_C15"/>
    <property type="match status" value="1"/>
</dbReference>
<evidence type="ECO:0000256" key="4">
    <source>
        <dbReference type="ARBA" id="ARBA00022801"/>
    </source>
</evidence>
<dbReference type="EC" id="3.4.19.3" evidence="6"/>
<comment type="similarity">
    <text evidence="1">Belongs to the peptidase C15 family.</text>
</comment>
<gene>
    <name evidence="7" type="ORF">CspeluHIS016_0210130</name>
</gene>
<evidence type="ECO:0000256" key="1">
    <source>
        <dbReference type="ARBA" id="ARBA00006641"/>
    </source>
</evidence>
<dbReference type="InterPro" id="IPR016125">
    <property type="entry name" value="Peptidase_C15-like"/>
</dbReference>
<evidence type="ECO:0000313" key="8">
    <source>
        <dbReference type="Proteomes" id="UP001222932"/>
    </source>
</evidence>
<dbReference type="GO" id="GO:0006508">
    <property type="term" value="P:proteolysis"/>
    <property type="evidence" value="ECO:0007669"/>
    <property type="project" value="UniProtKB-KW"/>
</dbReference>
<dbReference type="GO" id="GO:0016920">
    <property type="term" value="F:pyroglutamyl-peptidase activity"/>
    <property type="evidence" value="ECO:0007669"/>
    <property type="project" value="UniProtKB-EC"/>
</dbReference>
<accession>A0AAD3YBI6</accession>
<name>A0AAD3YBI6_9TREE</name>
<dbReference type="Proteomes" id="UP001222932">
    <property type="component" value="Unassembled WGS sequence"/>
</dbReference>
<dbReference type="GO" id="GO:0005829">
    <property type="term" value="C:cytosol"/>
    <property type="evidence" value="ECO:0007669"/>
    <property type="project" value="InterPro"/>
</dbReference>
<dbReference type="InterPro" id="IPR000816">
    <property type="entry name" value="Peptidase_C15"/>
</dbReference>
<evidence type="ECO:0000256" key="2">
    <source>
        <dbReference type="ARBA" id="ARBA00022490"/>
    </source>
</evidence>
<dbReference type="InterPro" id="IPR033694">
    <property type="entry name" value="PGPEP1_Cys_AS"/>
</dbReference>
<keyword evidence="8" id="KW-1185">Reference proteome</keyword>
<protein>
    <recommendedName>
        <fullName evidence="6">Pyroglutamyl-peptidase I</fullName>
        <ecNumber evidence="6">3.4.19.3</ecNumber>
    </recommendedName>
</protein>
<evidence type="ECO:0000256" key="6">
    <source>
        <dbReference type="PROSITE-ProRule" id="PRU10077"/>
    </source>
</evidence>
<dbReference type="PANTHER" id="PTHR23402:SF1">
    <property type="entry name" value="PYROGLUTAMYL-PEPTIDASE I"/>
    <property type="match status" value="1"/>
</dbReference>
<dbReference type="EMBL" id="BTCM01000002">
    <property type="protein sequence ID" value="GMK55957.1"/>
    <property type="molecule type" value="Genomic_DNA"/>
</dbReference>
<reference evidence="7" key="1">
    <citation type="journal article" date="2023" name="BMC Genomics">
        <title>Chromosome-level genome assemblies of Cutaneotrichosporon spp. (Trichosporonales, Basidiomycota) reveal imbalanced evolution between nucleotide sequences and chromosome synteny.</title>
        <authorList>
            <person name="Kobayashi Y."/>
            <person name="Kayamori A."/>
            <person name="Aoki K."/>
            <person name="Shiwa Y."/>
            <person name="Matsutani M."/>
            <person name="Fujita N."/>
            <person name="Sugita T."/>
            <person name="Iwasaki W."/>
            <person name="Tanaka N."/>
            <person name="Takashima M."/>
        </authorList>
    </citation>
    <scope>NUCLEOTIDE SEQUENCE</scope>
    <source>
        <strain evidence="7">HIS016</strain>
    </source>
</reference>
<evidence type="ECO:0000256" key="5">
    <source>
        <dbReference type="ARBA" id="ARBA00022807"/>
    </source>
</evidence>
<dbReference type="Pfam" id="PF01470">
    <property type="entry name" value="Peptidase_C15"/>
    <property type="match status" value="1"/>
</dbReference>
<dbReference type="AlphaFoldDB" id="A0AAD3YBI6"/>
<comment type="catalytic activity">
    <reaction evidence="6">
        <text>Release of an N-terminal pyroglutamyl group from a polypeptide, the second amino acid generally not being Pro.</text>
        <dbReference type="EC" id="3.4.19.3"/>
    </reaction>
</comment>
<evidence type="ECO:0000256" key="3">
    <source>
        <dbReference type="ARBA" id="ARBA00022670"/>
    </source>
</evidence>
<reference evidence="7" key="2">
    <citation type="submission" date="2023-06" db="EMBL/GenBank/DDBJ databases">
        <authorList>
            <person name="Kobayashi Y."/>
            <person name="Kayamori A."/>
            <person name="Aoki K."/>
            <person name="Shiwa Y."/>
            <person name="Fujita N."/>
            <person name="Sugita T."/>
            <person name="Iwasaki W."/>
            <person name="Tanaka N."/>
            <person name="Takashima M."/>
        </authorList>
    </citation>
    <scope>NUCLEOTIDE SEQUENCE</scope>
    <source>
        <strain evidence="7">HIS016</strain>
    </source>
</reference>
<evidence type="ECO:0000313" key="7">
    <source>
        <dbReference type="EMBL" id="GMK55957.1"/>
    </source>
</evidence>
<feature type="active site" evidence="6">
    <location>
        <position position="156"/>
    </location>
</feature>